<dbReference type="STRING" id="1263082.A0A068S6G6"/>
<dbReference type="VEuPathDB" id="FungiDB:LCOR_08462.1"/>
<feature type="repeat" description="WD" evidence="6">
    <location>
        <begin position="163"/>
        <end position="204"/>
    </location>
</feature>
<comment type="pathway">
    <text evidence="1">Protein modification; protein ubiquitination.</text>
</comment>
<evidence type="ECO:0000256" key="2">
    <source>
        <dbReference type="ARBA" id="ARBA00022574"/>
    </source>
</evidence>
<dbReference type="SMART" id="SM00320">
    <property type="entry name" value="WD40"/>
    <property type="match status" value="6"/>
</dbReference>
<name>A0A068S6G6_9FUNG</name>
<feature type="compositionally biased region" description="Low complexity" evidence="7">
    <location>
        <begin position="19"/>
        <end position="36"/>
    </location>
</feature>
<reference evidence="8" key="1">
    <citation type="submission" date="2013-08" db="EMBL/GenBank/DDBJ databases">
        <title>Gene expansion shapes genome architecture in the human pathogen Lichtheimia corymbifera: an evolutionary genomics analysis in the ancient terrestrial Mucorales (Mucoromycotina).</title>
        <authorList>
            <person name="Schwartze V.U."/>
            <person name="Winter S."/>
            <person name="Shelest E."/>
            <person name="Marcet-Houben M."/>
            <person name="Horn F."/>
            <person name="Wehner S."/>
            <person name="Hoffmann K."/>
            <person name="Riege K."/>
            <person name="Sammeth M."/>
            <person name="Nowrousian M."/>
            <person name="Valiante V."/>
            <person name="Linde J."/>
            <person name="Jacobsen I.D."/>
            <person name="Marz M."/>
            <person name="Brakhage A.A."/>
            <person name="Gabaldon T."/>
            <person name="Bocker S."/>
            <person name="Voigt K."/>
        </authorList>
    </citation>
    <scope>NUCLEOTIDE SEQUENCE [LARGE SCALE GENOMIC DNA]</scope>
    <source>
        <strain evidence="8">FSU 9682</strain>
    </source>
</reference>
<dbReference type="EMBL" id="CBTN010000047">
    <property type="protein sequence ID" value="CDH57535.1"/>
    <property type="molecule type" value="Genomic_DNA"/>
</dbReference>
<comment type="caution">
    <text evidence="8">The sequence shown here is derived from an EMBL/GenBank/DDBJ whole genome shotgun (WGS) entry which is preliminary data.</text>
</comment>
<keyword evidence="2 6" id="KW-0853">WD repeat</keyword>
<dbReference type="Proteomes" id="UP000027586">
    <property type="component" value="Unassembled WGS sequence"/>
</dbReference>
<protein>
    <submittedName>
        <fullName evidence="8">Denticleless protein homolog</fullName>
    </submittedName>
</protein>
<dbReference type="PROSITE" id="PS50082">
    <property type="entry name" value="WD_REPEATS_2"/>
    <property type="match status" value="4"/>
</dbReference>
<feature type="repeat" description="WD" evidence="6">
    <location>
        <begin position="428"/>
        <end position="462"/>
    </location>
</feature>
<dbReference type="GO" id="GO:0030674">
    <property type="term" value="F:protein-macromolecule adaptor activity"/>
    <property type="evidence" value="ECO:0007669"/>
    <property type="project" value="TreeGrafter"/>
</dbReference>
<evidence type="ECO:0000313" key="9">
    <source>
        <dbReference type="Proteomes" id="UP000027586"/>
    </source>
</evidence>
<accession>A0A068S6G6</accession>
<sequence length="477" mass="54004">MFKRKRDSDTQLNDDDDNNNNAISSSGNNNNTNQDHQQLACNDTAQTSIIDVENPKLFRQCTDPLEWNLIKYRDMRSTHARRAFGRVLYPPQRMLLERLSCALEDRYHFCFPNQKKCVPFVCAYNNSACDGQILAVGDEAKRITLLRTDVGNSIDYQDYHVSFGAHTNAVLTLKWSNDDTSLLSGSADGRVRLWDTESRACAATFMGHSSSLRSIDWHPTNPNLLVSSSMDGSFMMWDLRHKQIKVHKDKLDVPGLDAPVYGPIKITKHAHEMSSHKGSTMKENILKKPPHSVTSAMFMPNYEDRIITSGSHDGTIKIWDCRAGRDAKSIAHYNYDGDSNRPRGIADMRLDHSGTRLFSLCMDGSVNLHYLTNITRPAVRFTDPDYTISSFFVKISISHDDRFLIAGSSSNAVFAWEIDRPEAPTVKYTGHKREVGSVSWCQQRYQFASCSDDGCVRVWDFDVENDPADGYEPSDEE</sequence>
<dbReference type="AlphaFoldDB" id="A0A068S6G6"/>
<evidence type="ECO:0000256" key="5">
    <source>
        <dbReference type="ARBA" id="ARBA00038344"/>
    </source>
</evidence>
<organism evidence="8 9">
    <name type="scientific">Lichtheimia corymbifera JMRC:FSU:9682</name>
    <dbReference type="NCBI Taxonomy" id="1263082"/>
    <lineage>
        <taxon>Eukaryota</taxon>
        <taxon>Fungi</taxon>
        <taxon>Fungi incertae sedis</taxon>
        <taxon>Mucoromycota</taxon>
        <taxon>Mucoromycotina</taxon>
        <taxon>Mucoromycetes</taxon>
        <taxon>Mucorales</taxon>
        <taxon>Lichtheimiaceae</taxon>
        <taxon>Lichtheimia</taxon>
    </lineage>
</organism>
<dbReference type="PROSITE" id="PS00678">
    <property type="entry name" value="WD_REPEATS_1"/>
    <property type="match status" value="1"/>
</dbReference>
<dbReference type="SUPFAM" id="SSF50978">
    <property type="entry name" value="WD40 repeat-like"/>
    <property type="match status" value="1"/>
</dbReference>
<dbReference type="InterPro" id="IPR051865">
    <property type="entry name" value="WD-repeat_CDT2_adapter"/>
</dbReference>
<evidence type="ECO:0000256" key="1">
    <source>
        <dbReference type="ARBA" id="ARBA00004906"/>
    </source>
</evidence>
<dbReference type="InterPro" id="IPR020472">
    <property type="entry name" value="WD40_PAC1"/>
</dbReference>
<gene>
    <name evidence="8" type="ORF">LCOR_08462.1</name>
</gene>
<dbReference type="InterPro" id="IPR001680">
    <property type="entry name" value="WD40_rpt"/>
</dbReference>
<keyword evidence="4" id="KW-0833">Ubl conjugation pathway</keyword>
<dbReference type="PROSITE" id="PS50294">
    <property type="entry name" value="WD_REPEATS_REGION"/>
    <property type="match status" value="4"/>
</dbReference>
<dbReference type="InterPro" id="IPR019775">
    <property type="entry name" value="WD40_repeat_CS"/>
</dbReference>
<evidence type="ECO:0000313" key="8">
    <source>
        <dbReference type="EMBL" id="CDH57535.1"/>
    </source>
</evidence>
<evidence type="ECO:0000256" key="7">
    <source>
        <dbReference type="SAM" id="MobiDB-lite"/>
    </source>
</evidence>
<keyword evidence="3" id="KW-0677">Repeat</keyword>
<dbReference type="Gene3D" id="2.130.10.10">
    <property type="entry name" value="YVTN repeat-like/Quinoprotein amine dehydrogenase"/>
    <property type="match status" value="2"/>
</dbReference>
<dbReference type="Pfam" id="PF00400">
    <property type="entry name" value="WD40"/>
    <property type="match status" value="4"/>
</dbReference>
<dbReference type="InterPro" id="IPR036322">
    <property type="entry name" value="WD40_repeat_dom_sf"/>
</dbReference>
<evidence type="ECO:0000256" key="4">
    <source>
        <dbReference type="ARBA" id="ARBA00022786"/>
    </source>
</evidence>
<dbReference type="PANTHER" id="PTHR22852">
    <property type="entry name" value="LETHAL 2 DENTICLELESS PROTEIN RETINOIC ACID-REGULATED NUCLEAR MATRIX-ASSOCIATED PROTEIN"/>
    <property type="match status" value="1"/>
</dbReference>
<proteinExistence type="inferred from homology"/>
<feature type="region of interest" description="Disordered" evidence="7">
    <location>
        <begin position="1"/>
        <end position="36"/>
    </location>
</feature>
<dbReference type="GO" id="GO:0005634">
    <property type="term" value="C:nucleus"/>
    <property type="evidence" value="ECO:0007669"/>
    <property type="project" value="TreeGrafter"/>
</dbReference>
<dbReference type="InterPro" id="IPR015943">
    <property type="entry name" value="WD40/YVTN_repeat-like_dom_sf"/>
</dbReference>
<evidence type="ECO:0000256" key="3">
    <source>
        <dbReference type="ARBA" id="ARBA00022737"/>
    </source>
</evidence>
<dbReference type="PRINTS" id="PR00320">
    <property type="entry name" value="GPROTEINBRPT"/>
</dbReference>
<dbReference type="PANTHER" id="PTHR22852:SF0">
    <property type="entry name" value="DENTICLELESS PROTEIN HOMOLOG"/>
    <property type="match status" value="1"/>
</dbReference>
<dbReference type="GO" id="GO:0043161">
    <property type="term" value="P:proteasome-mediated ubiquitin-dependent protein catabolic process"/>
    <property type="evidence" value="ECO:0007669"/>
    <property type="project" value="TreeGrafter"/>
</dbReference>
<feature type="repeat" description="WD" evidence="6">
    <location>
        <begin position="286"/>
        <end position="329"/>
    </location>
</feature>
<feature type="repeat" description="WD" evidence="6">
    <location>
        <begin position="205"/>
        <end position="240"/>
    </location>
</feature>
<dbReference type="OrthoDB" id="2096344at2759"/>
<comment type="similarity">
    <text evidence="5">Belongs to the WD repeat cdt2 family.</text>
</comment>
<evidence type="ECO:0000256" key="6">
    <source>
        <dbReference type="PROSITE-ProRule" id="PRU00221"/>
    </source>
</evidence>
<keyword evidence="9" id="KW-1185">Reference proteome</keyword>